<dbReference type="PATRIC" id="fig|1172190.3.peg.901"/>
<dbReference type="eggNOG" id="COG1683">
    <property type="taxonomic scope" value="Bacteria"/>
</dbReference>
<gene>
    <name evidence="2" type="ORF">M947_04620</name>
</gene>
<dbReference type="InterPro" id="IPR007553">
    <property type="entry name" value="2-thiour_desulf"/>
</dbReference>
<organism evidence="2 3">
    <name type="scientific">Sulfurimonas hongkongensis</name>
    <dbReference type="NCBI Taxonomy" id="1172190"/>
    <lineage>
        <taxon>Bacteria</taxon>
        <taxon>Pseudomonadati</taxon>
        <taxon>Campylobacterota</taxon>
        <taxon>Epsilonproteobacteria</taxon>
        <taxon>Campylobacterales</taxon>
        <taxon>Sulfurimonadaceae</taxon>
        <taxon>Sulfurimonas</taxon>
    </lineage>
</organism>
<dbReference type="Pfam" id="PF08349">
    <property type="entry name" value="DUF1722"/>
    <property type="match status" value="1"/>
</dbReference>
<dbReference type="STRING" id="1172190.M947_04620"/>
<evidence type="ECO:0000313" key="3">
    <source>
        <dbReference type="Proteomes" id="UP000015520"/>
    </source>
</evidence>
<evidence type="ECO:0000313" key="2">
    <source>
        <dbReference type="EMBL" id="EQB39867.1"/>
    </source>
</evidence>
<dbReference type="EMBL" id="AUPZ01000005">
    <property type="protein sequence ID" value="EQB39867.1"/>
    <property type="molecule type" value="Genomic_DNA"/>
</dbReference>
<dbReference type="PANTHER" id="PTHR30087">
    <property type="entry name" value="INNER MEMBRANE PROTEIN"/>
    <property type="match status" value="1"/>
</dbReference>
<dbReference type="OrthoDB" id="495783at2"/>
<dbReference type="eggNOG" id="COG3272">
    <property type="taxonomic scope" value="Bacteria"/>
</dbReference>
<keyword evidence="3" id="KW-1185">Reference proteome</keyword>
<comment type="caution">
    <text evidence="2">The sequence shown here is derived from an EMBL/GenBank/DDBJ whole genome shotgun (WGS) entry which is preliminary data.</text>
</comment>
<proteinExistence type="predicted"/>
<dbReference type="InterPro" id="IPR013560">
    <property type="entry name" value="DUF1722"/>
</dbReference>
<protein>
    <recommendedName>
        <fullName evidence="1">DUF1722 domain-containing protein</fullName>
    </recommendedName>
</protein>
<dbReference type="Proteomes" id="UP000015520">
    <property type="component" value="Unassembled WGS sequence"/>
</dbReference>
<dbReference type="Pfam" id="PF04463">
    <property type="entry name" value="2-thiour_desulf"/>
    <property type="match status" value="1"/>
</dbReference>
<dbReference type="PANTHER" id="PTHR30087:SF0">
    <property type="entry name" value="INNER MEMBRANE PROTEIN"/>
    <property type="match status" value="1"/>
</dbReference>
<accession>T0JSC7</accession>
<name>T0JSC7_9BACT</name>
<feature type="domain" description="DUF1722" evidence="1">
    <location>
        <begin position="187"/>
        <end position="303"/>
    </location>
</feature>
<reference evidence="2 3" key="1">
    <citation type="submission" date="2013-07" db="EMBL/GenBank/DDBJ databases">
        <title>Sulfurimonas hongkongensis AST-10 Genome Sequencing.</title>
        <authorList>
            <person name="Cai L."/>
            <person name="Zhang T."/>
        </authorList>
    </citation>
    <scope>NUCLEOTIDE SEQUENCE [LARGE SCALE GENOMIC DNA]</scope>
    <source>
        <strain evidence="2 3">AST-10</strain>
    </source>
</reference>
<dbReference type="AlphaFoldDB" id="T0JSC7"/>
<dbReference type="RefSeq" id="WP_021287195.1">
    <property type="nucleotide sequence ID" value="NZ_AUPZ01000005.1"/>
</dbReference>
<evidence type="ECO:0000259" key="1">
    <source>
        <dbReference type="Pfam" id="PF08349"/>
    </source>
</evidence>
<sequence>MIKVAVSACLLGDKVRFDKGHKRDSFVVEELGKYAEFVSFCPENIAFSSPRPSIRMVRTEDNSLRIISNKTAEDLTQVLDEHARAELQKIKSQNIRGLILKSKSPTCGLMSSKVYLENGFADGKDDGVFASMCRAEFGYFPMEEEGRLCDAWLRENFVMQLFAYDDFEEFKEDAKMGKLVEFHKSYKFLLQSKDEKTYRELGQIVGNHEQKSFDEILLEYEALFKMAISQKSSVSKTRNVLEHMSGFIKNFLDSSEKQMLHAQIDDYVAKIVPLVVPLSTLRLYATKYKVSYLLEQKFLDPYPKELALRSEIKSTK</sequence>